<dbReference type="GO" id="GO:0005634">
    <property type="term" value="C:nucleus"/>
    <property type="evidence" value="ECO:0007669"/>
    <property type="project" value="TreeGrafter"/>
</dbReference>
<organism evidence="8 9">
    <name type="scientific">Magallana gigas</name>
    <name type="common">Pacific oyster</name>
    <name type="synonym">Crassostrea gigas</name>
    <dbReference type="NCBI Taxonomy" id="29159"/>
    <lineage>
        <taxon>Eukaryota</taxon>
        <taxon>Metazoa</taxon>
        <taxon>Spiralia</taxon>
        <taxon>Lophotrochozoa</taxon>
        <taxon>Mollusca</taxon>
        <taxon>Bivalvia</taxon>
        <taxon>Autobranchia</taxon>
        <taxon>Pteriomorphia</taxon>
        <taxon>Ostreida</taxon>
        <taxon>Ostreoidea</taxon>
        <taxon>Ostreidae</taxon>
        <taxon>Magallana</taxon>
    </lineage>
</organism>
<feature type="compositionally biased region" description="Basic and acidic residues" evidence="6">
    <location>
        <begin position="58"/>
        <end position="68"/>
    </location>
</feature>
<evidence type="ECO:0000256" key="1">
    <source>
        <dbReference type="ARBA" id="ARBA00010144"/>
    </source>
</evidence>
<dbReference type="OMA" id="CNWISGE"/>
<dbReference type="AlphaFoldDB" id="A0A8W8JM65"/>
<comment type="similarity">
    <text evidence="1">Belongs to the Elbow/Noc family.</text>
</comment>
<proteinExistence type="inferred from homology"/>
<evidence type="ECO:0000256" key="2">
    <source>
        <dbReference type="ARBA" id="ARBA00022723"/>
    </source>
</evidence>
<dbReference type="GO" id="GO:0045892">
    <property type="term" value="P:negative regulation of DNA-templated transcription"/>
    <property type="evidence" value="ECO:0007669"/>
    <property type="project" value="TreeGrafter"/>
</dbReference>
<evidence type="ECO:0000313" key="9">
    <source>
        <dbReference type="Proteomes" id="UP000005408"/>
    </source>
</evidence>
<name>A0A8W8JM65_MAGGI</name>
<dbReference type="EnsemblMetazoa" id="G1946.7">
    <property type="protein sequence ID" value="G1946.7:cds"/>
    <property type="gene ID" value="G1946"/>
</dbReference>
<dbReference type="Gene3D" id="3.30.160.60">
    <property type="entry name" value="Classic Zinc Finger"/>
    <property type="match status" value="1"/>
</dbReference>
<dbReference type="Proteomes" id="UP000005408">
    <property type="component" value="Unassembled WGS sequence"/>
</dbReference>
<dbReference type="PROSITE" id="PS50157">
    <property type="entry name" value="ZINC_FINGER_C2H2_2"/>
    <property type="match status" value="1"/>
</dbReference>
<dbReference type="EnsemblMetazoa" id="G1946.4">
    <property type="protein sequence ID" value="G1946.4:cds"/>
    <property type="gene ID" value="G1946"/>
</dbReference>
<evidence type="ECO:0000313" key="8">
    <source>
        <dbReference type="EnsemblMetazoa" id="G1946.7:cds"/>
    </source>
</evidence>
<dbReference type="OrthoDB" id="10054079at2759"/>
<feature type="region of interest" description="Disordered" evidence="6">
    <location>
        <begin position="42"/>
        <end position="184"/>
    </location>
</feature>
<dbReference type="PANTHER" id="PTHR12522:SF4">
    <property type="entry name" value="ZINC FINGER PROTEIN ELBOW"/>
    <property type="match status" value="1"/>
</dbReference>
<feature type="compositionally biased region" description="Low complexity" evidence="6">
    <location>
        <begin position="136"/>
        <end position="151"/>
    </location>
</feature>
<sequence>MQQLGEMLSTSASQYINPDYYNPLPTTLDAKKSPLAMLAQTCSSIGKDPSTKSIIPPLEKKDAEKQQLEKSTPAENETKDSNTKESADTNDKPKFRSVVHKDVPALVPVSRSKEEKSATPTSKSSPKPKDVTITTASASSQSERASVSSRSPHSRHSVPDDHRRRPESPRSPRHVPRSIASDYDVSKAGQSASFSSYPYFSHPGLSADALAGYPYGLHSHAAAAALAAQSSALAAQSSALKSAYGNTMSPYVSYARVRTPSGATTLVPVCRDPYCTNCQLTVQNSHLSSTCTAVGCTQCAHEKALQNLSMGLPSFPHMPPTTYSTSSLMSAQGLGSHLFSSSLYPSLSAAHSGLPFVCNWVSPGNEPCGKRFTTSEDLLQHLRSHTTVTDPLALAAAYERYGVPPAGLPGFSHMGLPSPGSSSPGSIRRTYPTSLSPLSAMGSSRYHPYKTMTSPATAGLPSQQLPSFGPYFSPYSLYGQRIGAAAVP</sequence>
<dbReference type="InterPro" id="IPR051520">
    <property type="entry name" value="Elbow/Noc_ZnFinger"/>
</dbReference>
<feature type="domain" description="C2H2-type" evidence="7">
    <location>
        <begin position="356"/>
        <end position="386"/>
    </location>
</feature>
<reference evidence="8" key="1">
    <citation type="submission" date="2022-08" db="UniProtKB">
        <authorList>
            <consortium name="EnsemblMetazoa"/>
        </authorList>
    </citation>
    <scope>IDENTIFICATION</scope>
    <source>
        <strain evidence="8">05x7-T-G4-1.051#20</strain>
    </source>
</reference>
<protein>
    <recommendedName>
        <fullName evidence="7">C2H2-type domain-containing protein</fullName>
    </recommendedName>
</protein>
<evidence type="ECO:0000256" key="4">
    <source>
        <dbReference type="ARBA" id="ARBA00022833"/>
    </source>
</evidence>
<feature type="compositionally biased region" description="Basic and acidic residues" evidence="6">
    <location>
        <begin position="157"/>
        <end position="170"/>
    </location>
</feature>
<dbReference type="PANTHER" id="PTHR12522">
    <property type="entry name" value="ZINC-FINGER PROTEIN NOLZ1-RELATED"/>
    <property type="match status" value="1"/>
</dbReference>
<evidence type="ECO:0000256" key="6">
    <source>
        <dbReference type="SAM" id="MobiDB-lite"/>
    </source>
</evidence>
<evidence type="ECO:0000259" key="7">
    <source>
        <dbReference type="PROSITE" id="PS50157"/>
    </source>
</evidence>
<evidence type="ECO:0000256" key="3">
    <source>
        <dbReference type="ARBA" id="ARBA00022771"/>
    </source>
</evidence>
<keyword evidence="4" id="KW-0862">Zinc</keyword>
<dbReference type="InterPro" id="IPR013087">
    <property type="entry name" value="Znf_C2H2_type"/>
</dbReference>
<dbReference type="EnsemblMetazoa" id="G1946.1">
    <property type="protein sequence ID" value="G1946.1:cds"/>
    <property type="gene ID" value="G1946"/>
</dbReference>
<keyword evidence="2" id="KW-0479">Metal-binding</keyword>
<accession>A0A8W8JM65</accession>
<feature type="compositionally biased region" description="Basic and acidic residues" evidence="6">
    <location>
        <begin position="76"/>
        <end position="103"/>
    </location>
</feature>
<keyword evidence="9" id="KW-1185">Reference proteome</keyword>
<dbReference type="EnsemblMetazoa" id="G1946.3">
    <property type="protein sequence ID" value="G1946.3:cds"/>
    <property type="gene ID" value="G1946"/>
</dbReference>
<evidence type="ECO:0000256" key="5">
    <source>
        <dbReference type="PROSITE-ProRule" id="PRU00042"/>
    </source>
</evidence>
<keyword evidence="3 5" id="KW-0863">Zinc-finger</keyword>
<dbReference type="GO" id="GO:0008270">
    <property type="term" value="F:zinc ion binding"/>
    <property type="evidence" value="ECO:0007669"/>
    <property type="project" value="UniProtKB-KW"/>
</dbReference>
<dbReference type="EnsemblMetazoa" id="G1946.2">
    <property type="protein sequence ID" value="G1946.2:cds"/>
    <property type="gene ID" value="G1946"/>
</dbReference>